<feature type="transmembrane region" description="Helical" evidence="1">
    <location>
        <begin position="225"/>
        <end position="246"/>
    </location>
</feature>
<name>A0A0D8HHK4_9ACTN</name>
<dbReference type="Proteomes" id="UP000032360">
    <property type="component" value="Unassembled WGS sequence"/>
</dbReference>
<keyword evidence="1" id="KW-1133">Transmembrane helix</keyword>
<organism evidence="2 3">
    <name type="scientific">Acidithrix ferrooxidans</name>
    <dbReference type="NCBI Taxonomy" id="1280514"/>
    <lineage>
        <taxon>Bacteria</taxon>
        <taxon>Bacillati</taxon>
        <taxon>Actinomycetota</taxon>
        <taxon>Acidimicrobiia</taxon>
        <taxon>Acidimicrobiales</taxon>
        <taxon>Acidimicrobiaceae</taxon>
        <taxon>Acidithrix</taxon>
    </lineage>
</organism>
<reference evidence="2 3" key="1">
    <citation type="submission" date="2015-01" db="EMBL/GenBank/DDBJ databases">
        <title>Draft genome of the acidophilic iron oxidizer Acidithrix ferrooxidans strain Py-F3.</title>
        <authorList>
            <person name="Poehlein A."/>
            <person name="Eisen S."/>
            <person name="Schloemann M."/>
            <person name="Johnson B.D."/>
            <person name="Daniel R."/>
            <person name="Muehling M."/>
        </authorList>
    </citation>
    <scope>NUCLEOTIDE SEQUENCE [LARGE SCALE GENOMIC DNA]</scope>
    <source>
        <strain evidence="2 3">Py-F3</strain>
    </source>
</reference>
<dbReference type="EMBL" id="JXYS01000044">
    <property type="protein sequence ID" value="KJF17393.1"/>
    <property type="molecule type" value="Genomic_DNA"/>
</dbReference>
<proteinExistence type="predicted"/>
<evidence type="ECO:0000313" key="3">
    <source>
        <dbReference type="Proteomes" id="UP000032360"/>
    </source>
</evidence>
<dbReference type="STRING" id="1280514.AXFE_17460"/>
<sequence>MLARLGSVFLVNQKMSKKSNDSLIVLGRVLLVLQGVLAYYVISRRVSASSLGVSFPTYYQAFSYFAQGHFNLGPSYGGAPFLRLTGDFTFFGLSAIGVFFRSPLVLGGLYVLLLFGTNFLTLSYSVDFLRTSSKSEEISLRNEAIVLMLVLMNPFYYLAILGDFNFEWVFAIFFAIILLRPASATKLPLRSIAILGSCLTGIFGAIVLAVVGVSRALTLGISNRIEGVVEGAVGVGWLVILTMGGFDAGINYSHFLTTYAPSLAVLGNSGLVPGIGRLLSSWSGIASIFRANLTQILYVASAGGMLGILGFLGPISLIFTVVGAMVFTNTSVAIEPAIGYSATILFCASTVRAVRAISKANRRLQSLVMIVVAVSIVVSFGYFTLTTLSSPAFPLSGIDRAAMDQVVLRIPYRAQVIGDPMLLGRLADHQYLNSDLSTAPILIKAPIVFFVFTSGSPNSLTLGVSSPTKFSVVQTLGAKLIYQTGSISLYKWIPNHVVSFQF</sequence>
<keyword evidence="1" id="KW-0472">Membrane</keyword>
<feature type="transmembrane region" description="Helical" evidence="1">
    <location>
        <begin position="366"/>
        <end position="385"/>
    </location>
</feature>
<feature type="transmembrane region" description="Helical" evidence="1">
    <location>
        <begin position="337"/>
        <end position="354"/>
    </location>
</feature>
<keyword evidence="3" id="KW-1185">Reference proteome</keyword>
<feature type="transmembrane region" description="Helical" evidence="1">
    <location>
        <begin position="296"/>
        <end position="325"/>
    </location>
</feature>
<evidence type="ECO:0000256" key="1">
    <source>
        <dbReference type="SAM" id="Phobius"/>
    </source>
</evidence>
<feature type="transmembrane region" description="Helical" evidence="1">
    <location>
        <begin position="252"/>
        <end position="275"/>
    </location>
</feature>
<protein>
    <submittedName>
        <fullName evidence="2">Uncharacterized protein</fullName>
    </submittedName>
</protein>
<keyword evidence="1" id="KW-0812">Transmembrane</keyword>
<comment type="caution">
    <text evidence="2">The sequence shown here is derived from an EMBL/GenBank/DDBJ whole genome shotgun (WGS) entry which is preliminary data.</text>
</comment>
<evidence type="ECO:0000313" key="2">
    <source>
        <dbReference type="EMBL" id="KJF17393.1"/>
    </source>
</evidence>
<gene>
    <name evidence="2" type="ORF">AXFE_17460</name>
</gene>
<accession>A0A0D8HHK4</accession>
<feature type="transmembrane region" description="Helical" evidence="1">
    <location>
        <begin position="191"/>
        <end position="213"/>
    </location>
</feature>
<feature type="transmembrane region" description="Helical" evidence="1">
    <location>
        <begin position="23"/>
        <end position="42"/>
    </location>
</feature>
<dbReference type="AlphaFoldDB" id="A0A0D8HHK4"/>